<evidence type="ECO:0000256" key="4">
    <source>
        <dbReference type="ARBA" id="ARBA00022989"/>
    </source>
</evidence>
<dbReference type="GO" id="GO:0046677">
    <property type="term" value="P:response to antibiotic"/>
    <property type="evidence" value="ECO:0007669"/>
    <property type="project" value="UniProtKB-KW"/>
</dbReference>
<protein>
    <recommendedName>
        <fullName evidence="6">Phosphatidylglycerol lysyltransferase</fullName>
        <ecNumber evidence="6">2.3.2.3</ecNumber>
    </recommendedName>
    <alternativeName>
        <fullName evidence="6">Lysylphosphatidylglycerol synthase</fullName>
    </alternativeName>
</protein>
<evidence type="ECO:0000256" key="3">
    <source>
        <dbReference type="ARBA" id="ARBA00022692"/>
    </source>
</evidence>
<keyword evidence="5 6" id="KW-0472">Membrane</keyword>
<keyword evidence="8" id="KW-1185">Reference proteome</keyword>
<dbReference type="EMBL" id="FMYI01000001">
    <property type="protein sequence ID" value="SDB83978.1"/>
    <property type="molecule type" value="Genomic_DNA"/>
</dbReference>
<dbReference type="GO" id="GO:0006629">
    <property type="term" value="P:lipid metabolic process"/>
    <property type="evidence" value="ECO:0007669"/>
    <property type="project" value="UniProtKB-KW"/>
</dbReference>
<feature type="transmembrane region" description="Helical" evidence="6">
    <location>
        <begin position="267"/>
        <end position="290"/>
    </location>
</feature>
<organism evidence="7 8">
    <name type="scientific">Pelagirhabdus alkalitolerans</name>
    <dbReference type="NCBI Taxonomy" id="1612202"/>
    <lineage>
        <taxon>Bacteria</taxon>
        <taxon>Bacillati</taxon>
        <taxon>Bacillota</taxon>
        <taxon>Bacilli</taxon>
        <taxon>Bacillales</taxon>
        <taxon>Bacillaceae</taxon>
        <taxon>Pelagirhabdus</taxon>
    </lineage>
</organism>
<feature type="transmembrane region" description="Helical" evidence="6">
    <location>
        <begin position="7"/>
        <end position="25"/>
    </location>
</feature>
<dbReference type="AlphaFoldDB" id="A0A1G6GPU6"/>
<dbReference type="PANTHER" id="PTHR39087:SF2">
    <property type="entry name" value="UPF0104 MEMBRANE PROTEIN MJ1595"/>
    <property type="match status" value="1"/>
</dbReference>
<proteinExistence type="inferred from homology"/>
<accession>A0A1G6GPU6</accession>
<feature type="transmembrane region" description="Helical" evidence="6">
    <location>
        <begin position="113"/>
        <end position="132"/>
    </location>
</feature>
<keyword evidence="6" id="KW-0808">Transferase</keyword>
<reference evidence="8" key="1">
    <citation type="submission" date="2016-09" db="EMBL/GenBank/DDBJ databases">
        <authorList>
            <person name="Varghese N."/>
            <person name="Submissions S."/>
        </authorList>
    </citation>
    <scope>NUCLEOTIDE SEQUENCE [LARGE SCALE GENOMIC DNA]</scope>
    <source>
        <strain evidence="8">S5</strain>
    </source>
</reference>
<comment type="catalytic activity">
    <reaction evidence="6">
        <text>L-lysyl-tRNA(Lys) + a 1,2-diacyl-sn-glycero-3-phospho-(1'-sn-glycerol) = a 1,2-diacyl-sn-glycero-3-phospho-1'-(3'-O-L-lysyl)-sn-glycerol + tRNA(Lys)</text>
        <dbReference type="Rhea" id="RHEA:10668"/>
        <dbReference type="Rhea" id="RHEA-COMP:9696"/>
        <dbReference type="Rhea" id="RHEA-COMP:9697"/>
        <dbReference type="ChEBI" id="CHEBI:64716"/>
        <dbReference type="ChEBI" id="CHEBI:75792"/>
        <dbReference type="ChEBI" id="CHEBI:78442"/>
        <dbReference type="ChEBI" id="CHEBI:78529"/>
        <dbReference type="EC" id="2.3.2.3"/>
    </reaction>
</comment>
<evidence type="ECO:0000256" key="1">
    <source>
        <dbReference type="ARBA" id="ARBA00004651"/>
    </source>
</evidence>
<comment type="subcellular location">
    <subcellularLocation>
        <location evidence="1 6">Cell membrane</location>
        <topology evidence="1 6">Multi-pass membrane protein</topology>
    </subcellularLocation>
</comment>
<dbReference type="RefSeq" id="WP_090792379.1">
    <property type="nucleotide sequence ID" value="NZ_FMYI01000001.1"/>
</dbReference>
<name>A0A1G6GPU6_9BACI</name>
<dbReference type="GO" id="GO:0050071">
    <property type="term" value="F:phosphatidylglycerol lysyltransferase activity"/>
    <property type="evidence" value="ECO:0007669"/>
    <property type="project" value="UniProtKB-EC"/>
</dbReference>
<feature type="transmembrane region" description="Helical" evidence="6">
    <location>
        <begin position="31"/>
        <end position="50"/>
    </location>
</feature>
<dbReference type="InterPro" id="IPR022791">
    <property type="entry name" value="L-PG_synthase/AglD"/>
</dbReference>
<dbReference type="STRING" id="1612202.SAMN05421734_101372"/>
<feature type="transmembrane region" description="Helical" evidence="6">
    <location>
        <begin position="179"/>
        <end position="198"/>
    </location>
</feature>
<evidence type="ECO:0000256" key="2">
    <source>
        <dbReference type="ARBA" id="ARBA00022475"/>
    </source>
</evidence>
<comment type="similarity">
    <text evidence="6">Belongs to the LPG synthase family.</text>
</comment>
<feature type="transmembrane region" description="Helical" evidence="6">
    <location>
        <begin position="210"/>
        <end position="227"/>
    </location>
</feature>
<dbReference type="PANTHER" id="PTHR39087">
    <property type="entry name" value="UPF0104 MEMBRANE PROTEIN MJ1595"/>
    <property type="match status" value="1"/>
</dbReference>
<keyword evidence="6" id="KW-0443">Lipid metabolism</keyword>
<keyword evidence="3 6" id="KW-0812">Transmembrane</keyword>
<dbReference type="Proteomes" id="UP000242949">
    <property type="component" value="Unassembled WGS sequence"/>
</dbReference>
<feature type="transmembrane region" description="Helical" evidence="6">
    <location>
        <begin position="138"/>
        <end position="158"/>
    </location>
</feature>
<keyword evidence="6" id="KW-0046">Antibiotic resistance</keyword>
<sequence>MLKRKIVIYSVLILSTFYVFRSMTLPSDYPVKHLTVMAGLQLLTIILLAWQNKMIIQKQNVSFRYFQSLHMQLLGTFFDVITPMMKVGGEVVKMRYIETITQSTKSRCLSMILIGKSLSLVSLTFLMFLFGYELMSHVTIGRLVGLFILIATVVFVCLKSEKVRGFAIEAQEQLVKLGGFILIRLLTINSFVWLLFPLKLWILGLHYDLSISYIQLIGITLFSYFAGNLPITPGGMGTFEAALVFGLTSHGTNYSTAIEMALLFRFITYYGVFIVSGLYLASMEVIKWFINTWQTASPS</sequence>
<dbReference type="Pfam" id="PF03706">
    <property type="entry name" value="LPG_synthase_TM"/>
    <property type="match status" value="1"/>
</dbReference>
<evidence type="ECO:0000313" key="7">
    <source>
        <dbReference type="EMBL" id="SDB83978.1"/>
    </source>
</evidence>
<dbReference type="GO" id="GO:0005886">
    <property type="term" value="C:plasma membrane"/>
    <property type="evidence" value="ECO:0007669"/>
    <property type="project" value="UniProtKB-SubCell"/>
</dbReference>
<evidence type="ECO:0000256" key="6">
    <source>
        <dbReference type="RuleBase" id="RU363042"/>
    </source>
</evidence>
<dbReference type="OrthoDB" id="2111097at2"/>
<keyword evidence="2" id="KW-1003">Cell membrane</keyword>
<evidence type="ECO:0000313" key="8">
    <source>
        <dbReference type="Proteomes" id="UP000242949"/>
    </source>
</evidence>
<evidence type="ECO:0000256" key="5">
    <source>
        <dbReference type="ARBA" id="ARBA00023136"/>
    </source>
</evidence>
<comment type="function">
    <text evidence="6">Catalyzes the transfer of a lysyl group from L-lysyl-tRNA(Lys) to membrane-bound phosphatidylglycerol (PG), which produces lysylphosphatidylglycerol (LPG), a major component of the bacterial membrane with a positive net charge. LPG synthesis contributes to bacterial virulence as it is involved in the resistance mechanism against cationic antimicrobial peptides (CAMP) produces by the host's immune system (defensins, cathelicidins) and by the competing microorganisms.</text>
</comment>
<dbReference type="EC" id="2.3.2.3" evidence="6"/>
<gene>
    <name evidence="6" type="primary">mprF</name>
    <name evidence="7" type="ORF">SAMN05421734_101372</name>
</gene>
<keyword evidence="4 6" id="KW-1133">Transmembrane helix</keyword>